<keyword evidence="2" id="KW-1185">Reference proteome</keyword>
<reference evidence="1 2" key="1">
    <citation type="journal article" date="2013" name="BMC Genomics">
        <title>The miniature genome of a carnivorous plant Genlisea aurea contains a low number of genes and short non-coding sequences.</title>
        <authorList>
            <person name="Leushkin E.V."/>
            <person name="Sutormin R.A."/>
            <person name="Nabieva E.R."/>
            <person name="Penin A.A."/>
            <person name="Kondrashov A.S."/>
            <person name="Logacheva M.D."/>
        </authorList>
    </citation>
    <scope>NUCLEOTIDE SEQUENCE [LARGE SCALE GENOMIC DNA]</scope>
</reference>
<evidence type="ECO:0000313" key="1">
    <source>
        <dbReference type="EMBL" id="EPS72478.1"/>
    </source>
</evidence>
<dbReference type="Proteomes" id="UP000015453">
    <property type="component" value="Unassembled WGS sequence"/>
</dbReference>
<dbReference type="PANTHER" id="PTHR31722">
    <property type="entry name" value="OS06G0675200 PROTEIN"/>
    <property type="match status" value="1"/>
</dbReference>
<evidence type="ECO:0000313" key="2">
    <source>
        <dbReference type="Proteomes" id="UP000015453"/>
    </source>
</evidence>
<sequence>MSPRISFSNDFGAVERPPVSYRDAPVSSDFEFSSGNESHMITADQVFSKGRILPSGDGGTQRTAAKLRDELLSEDGDGDEFSLRPPKNPASWRGFWGLKKSHIGSRKAEKDLRDEES</sequence>
<dbReference type="AlphaFoldDB" id="S8E9D3"/>
<accession>S8E9D3</accession>
<dbReference type="EMBL" id="AUSU01000822">
    <property type="protein sequence ID" value="EPS72478.1"/>
    <property type="molecule type" value="Genomic_DNA"/>
</dbReference>
<organism evidence="1 2">
    <name type="scientific">Genlisea aurea</name>
    <dbReference type="NCBI Taxonomy" id="192259"/>
    <lineage>
        <taxon>Eukaryota</taxon>
        <taxon>Viridiplantae</taxon>
        <taxon>Streptophyta</taxon>
        <taxon>Embryophyta</taxon>
        <taxon>Tracheophyta</taxon>
        <taxon>Spermatophyta</taxon>
        <taxon>Magnoliopsida</taxon>
        <taxon>eudicotyledons</taxon>
        <taxon>Gunneridae</taxon>
        <taxon>Pentapetalae</taxon>
        <taxon>asterids</taxon>
        <taxon>lamiids</taxon>
        <taxon>Lamiales</taxon>
        <taxon>Lentibulariaceae</taxon>
        <taxon>Genlisea</taxon>
    </lineage>
</organism>
<proteinExistence type="predicted"/>
<gene>
    <name evidence="1" type="ORF">M569_02280</name>
</gene>
<dbReference type="OrthoDB" id="1927989at2759"/>
<name>S8E9D3_9LAMI</name>
<comment type="caution">
    <text evidence="1">The sequence shown here is derived from an EMBL/GenBank/DDBJ whole genome shotgun (WGS) entry which is preliminary data.</text>
</comment>
<protein>
    <submittedName>
        <fullName evidence="1">Uncharacterized protein</fullName>
    </submittedName>
</protein>
<dbReference type="PANTHER" id="PTHR31722:SF62">
    <property type="entry name" value="EMB|CAB62433.1"/>
    <property type="match status" value="1"/>
</dbReference>